<dbReference type="PROSITE" id="PS50127">
    <property type="entry name" value="UBC_2"/>
    <property type="match status" value="1"/>
</dbReference>
<comment type="caution">
    <text evidence="3">The sequence shown here is derived from an EMBL/GenBank/DDBJ whole genome shotgun (WGS) entry which is preliminary data.</text>
</comment>
<dbReference type="PANTHER" id="PTHR24067">
    <property type="entry name" value="UBIQUITIN-CONJUGATING ENZYME E2"/>
    <property type="match status" value="1"/>
</dbReference>
<proteinExistence type="predicted"/>
<evidence type="ECO:0000313" key="4">
    <source>
        <dbReference type="Proteomes" id="UP000094065"/>
    </source>
</evidence>
<dbReference type="STRING" id="1295533.A0A1E3HR72"/>
<name>A0A1E3HR72_9TREE</name>
<dbReference type="GeneID" id="30155710"/>
<evidence type="ECO:0000256" key="1">
    <source>
        <dbReference type="ARBA" id="ARBA00022786"/>
    </source>
</evidence>
<organism evidence="3 4">
    <name type="scientific">Cryptococcus amylolentus CBS 6039</name>
    <dbReference type="NCBI Taxonomy" id="1295533"/>
    <lineage>
        <taxon>Eukaryota</taxon>
        <taxon>Fungi</taxon>
        <taxon>Dikarya</taxon>
        <taxon>Basidiomycota</taxon>
        <taxon>Agaricomycotina</taxon>
        <taxon>Tremellomycetes</taxon>
        <taxon>Tremellales</taxon>
        <taxon>Cryptococcaceae</taxon>
        <taxon>Cryptococcus</taxon>
    </lineage>
</organism>
<dbReference type="AlphaFoldDB" id="A0A1E3HR72"/>
<keyword evidence="1" id="KW-0833">Ubl conjugation pathway</keyword>
<dbReference type="Proteomes" id="UP000094065">
    <property type="component" value="Unassembled WGS sequence"/>
</dbReference>
<dbReference type="Gene3D" id="3.10.110.10">
    <property type="entry name" value="Ubiquitin Conjugating Enzyme"/>
    <property type="match status" value="1"/>
</dbReference>
<keyword evidence="4" id="KW-1185">Reference proteome</keyword>
<protein>
    <recommendedName>
        <fullName evidence="2">UBC core domain-containing protein</fullName>
    </recommendedName>
</protein>
<feature type="domain" description="UBC core" evidence="2">
    <location>
        <begin position="8"/>
        <end position="162"/>
    </location>
</feature>
<dbReference type="OrthoDB" id="406833at2759"/>
<sequence length="167" mass="18887">MSVRLATKRLIEIVKELGDINTKGTPPGIALLSAESMEEWIFTIAVLGDETVYRGEVFALRIKFEDRYPIEVPQVTFIADDEWTPPVHPHIYTNGHICASILGHEWSPVLNAISICITMQSMLASCKKKELPEGNDRYVRSAPSNPKKTRWHYDDDVSLFSYAFSSD</sequence>
<dbReference type="InterPro" id="IPR000608">
    <property type="entry name" value="UBC"/>
</dbReference>
<dbReference type="CDD" id="cd23808">
    <property type="entry name" value="UBCc_UBE2W"/>
    <property type="match status" value="1"/>
</dbReference>
<dbReference type="RefSeq" id="XP_018993909.1">
    <property type="nucleotide sequence ID" value="XM_019138472.1"/>
</dbReference>
<dbReference type="Pfam" id="PF00179">
    <property type="entry name" value="UQ_con"/>
    <property type="match status" value="1"/>
</dbReference>
<dbReference type="SUPFAM" id="SSF54495">
    <property type="entry name" value="UBC-like"/>
    <property type="match status" value="1"/>
</dbReference>
<dbReference type="SMART" id="SM00212">
    <property type="entry name" value="UBCc"/>
    <property type="match status" value="1"/>
</dbReference>
<dbReference type="EMBL" id="AWGJ01000006">
    <property type="protein sequence ID" value="ODN78863.1"/>
    <property type="molecule type" value="Genomic_DNA"/>
</dbReference>
<dbReference type="FunFam" id="3.10.110.10:FF:000072">
    <property type="entry name" value="Ubiquitin-conjugating enzyme E2 W"/>
    <property type="match status" value="1"/>
</dbReference>
<dbReference type="InterPro" id="IPR050113">
    <property type="entry name" value="Ub_conjugating_enzyme"/>
</dbReference>
<gene>
    <name evidence="3" type="ORF">L202_04401</name>
</gene>
<dbReference type="InterPro" id="IPR016135">
    <property type="entry name" value="UBQ-conjugating_enzyme/RWD"/>
</dbReference>
<reference evidence="3 4" key="1">
    <citation type="submission" date="2016-06" db="EMBL/GenBank/DDBJ databases">
        <title>Evolution of pathogenesis and genome organization in the Tremellales.</title>
        <authorList>
            <person name="Cuomo C."/>
            <person name="Litvintseva A."/>
            <person name="Heitman J."/>
            <person name="Chen Y."/>
            <person name="Sun S."/>
            <person name="Springer D."/>
            <person name="Dromer F."/>
            <person name="Young S."/>
            <person name="Zeng Q."/>
            <person name="Chapman S."/>
            <person name="Gujja S."/>
            <person name="Saif S."/>
            <person name="Birren B."/>
        </authorList>
    </citation>
    <scope>NUCLEOTIDE SEQUENCE [LARGE SCALE GENOMIC DNA]</scope>
    <source>
        <strain evidence="3 4">CBS 6039</strain>
    </source>
</reference>
<accession>A0A1E3HR72</accession>
<evidence type="ECO:0000259" key="2">
    <source>
        <dbReference type="PROSITE" id="PS50127"/>
    </source>
</evidence>
<evidence type="ECO:0000313" key="3">
    <source>
        <dbReference type="EMBL" id="ODN78863.1"/>
    </source>
</evidence>